<evidence type="ECO:0000313" key="2">
    <source>
        <dbReference type="EMBL" id="SEE41817.1"/>
    </source>
</evidence>
<evidence type="ECO:0008006" key="5">
    <source>
        <dbReference type="Google" id="ProtNLM"/>
    </source>
</evidence>
<proteinExistence type="predicted"/>
<keyword evidence="4" id="KW-1185">Reference proteome</keyword>
<organism evidence="1 3">
    <name type="scientific">Polaribacter dokdonensis DSW-5</name>
    <dbReference type="NCBI Taxonomy" id="1300348"/>
    <lineage>
        <taxon>Bacteria</taxon>
        <taxon>Pseudomonadati</taxon>
        <taxon>Bacteroidota</taxon>
        <taxon>Flavobacteriia</taxon>
        <taxon>Flavobacteriales</taxon>
        <taxon>Flavobacteriaceae</taxon>
    </lineage>
</organism>
<dbReference type="EMBL" id="LGBR01000001">
    <property type="protein sequence ID" value="KOY52244.1"/>
    <property type="molecule type" value="Genomic_DNA"/>
</dbReference>
<dbReference type="RefSeq" id="WP_053974364.1">
    <property type="nucleotide sequence ID" value="NZ_FNUE01000002.1"/>
</dbReference>
<comment type="caution">
    <text evidence="1">The sequence shown here is derived from an EMBL/GenBank/DDBJ whole genome shotgun (WGS) entry which is preliminary data.</text>
</comment>
<evidence type="ECO:0000313" key="3">
    <source>
        <dbReference type="Proteomes" id="UP000037716"/>
    </source>
</evidence>
<evidence type="ECO:0000313" key="4">
    <source>
        <dbReference type="Proteomes" id="UP000183071"/>
    </source>
</evidence>
<dbReference type="Proteomes" id="UP000183071">
    <property type="component" value="Unassembled WGS sequence"/>
</dbReference>
<accession>A0A0N0UNQ5</accession>
<dbReference type="Proteomes" id="UP000037716">
    <property type="component" value="Unassembled WGS sequence"/>
</dbReference>
<evidence type="ECO:0000313" key="1">
    <source>
        <dbReference type="EMBL" id="KOY52244.1"/>
    </source>
</evidence>
<dbReference type="AlphaFoldDB" id="A0A0N0UNQ5"/>
<dbReference type="OrthoDB" id="1203070at2"/>
<dbReference type="EMBL" id="FNUE01000002">
    <property type="protein sequence ID" value="SEE41817.1"/>
    <property type="molecule type" value="Genomic_DNA"/>
</dbReference>
<dbReference type="STRING" id="1300348.I602_1804"/>
<reference evidence="1 3" key="1">
    <citation type="submission" date="2015-07" db="EMBL/GenBank/DDBJ databases">
        <title>Genome of Polaribacter dokdonenesis DSW-5, isolated from seawater off Dokdo in Korea.</title>
        <authorList>
            <person name="Yoon K."/>
            <person name="Song J.Y."/>
            <person name="Kim J.F."/>
        </authorList>
    </citation>
    <scope>NUCLEOTIDE SEQUENCE [LARGE SCALE GENOMIC DNA]</scope>
    <source>
        <strain evidence="1 3">DSW-5</strain>
    </source>
</reference>
<name>A0A0N0UNQ5_9FLAO</name>
<protein>
    <recommendedName>
        <fullName evidence="5">Ribbon-helix-helix protein CopG domain-containing protein</fullName>
    </recommendedName>
</protein>
<reference evidence="2 4" key="2">
    <citation type="submission" date="2016-10" db="EMBL/GenBank/DDBJ databases">
        <authorList>
            <person name="Varghese N."/>
            <person name="Submissions S."/>
        </authorList>
    </citation>
    <scope>NUCLEOTIDE SEQUENCE [LARGE SCALE GENOMIC DNA]</scope>
    <source>
        <strain evidence="2 4">DSW-5</strain>
    </source>
</reference>
<sequence>MKTTINIRINSRLKDDLEIIADENNQNISKLLREIIYEYTDDYFSEELEDIVIECNPTSTNKYFDHE</sequence>
<gene>
    <name evidence="1" type="ORF">I602_1804</name>
    <name evidence="2" type="ORF">SAMN05444353_1572</name>
</gene>
<dbReference type="PATRIC" id="fig|1300348.6.peg.1803"/>